<dbReference type="Proteomes" id="UP000218263">
    <property type="component" value="Chromosome"/>
</dbReference>
<dbReference type="RefSeq" id="WP_096352681.1">
    <property type="nucleotide sequence ID" value="NZ_AP017313.1"/>
</dbReference>
<reference evidence="1 2" key="1">
    <citation type="submission" date="2015-12" db="EMBL/GenBank/DDBJ databases">
        <title>Genome sequence of Mucilaginibacter gotjawali.</title>
        <authorList>
            <person name="Lee J.S."/>
            <person name="Lee K.C."/>
            <person name="Kim K.K."/>
            <person name="Lee B.W."/>
        </authorList>
    </citation>
    <scope>NUCLEOTIDE SEQUENCE [LARGE SCALE GENOMIC DNA]</scope>
    <source>
        <strain evidence="1 2">SA3-7</strain>
    </source>
</reference>
<sequence>MQVITMSHQDVKELVQNVVNLTIQNLKLENQLPSENLIASQDQRFDSKGLSDYLGCTPQTICVYKKRGVFPFYQTGRTIYFKKSEVDAALASNRKGLKHA</sequence>
<keyword evidence="2" id="KW-1185">Reference proteome</keyword>
<proteinExistence type="predicted"/>
<protein>
    <submittedName>
        <fullName evidence="1">Uncharacterized protein</fullName>
    </submittedName>
</protein>
<name>A0A110B5R5_9SPHI</name>
<dbReference type="SUPFAM" id="SSF46955">
    <property type="entry name" value="Putative DNA-binding domain"/>
    <property type="match status" value="1"/>
</dbReference>
<gene>
    <name evidence="1" type="ORF">MgSA37_02836</name>
</gene>
<organism evidence="1 2">
    <name type="scientific">Mucilaginibacter gotjawali</name>
    <dbReference type="NCBI Taxonomy" id="1550579"/>
    <lineage>
        <taxon>Bacteria</taxon>
        <taxon>Pseudomonadati</taxon>
        <taxon>Bacteroidota</taxon>
        <taxon>Sphingobacteriia</taxon>
        <taxon>Sphingobacteriales</taxon>
        <taxon>Sphingobacteriaceae</taxon>
        <taxon>Mucilaginibacter</taxon>
    </lineage>
</organism>
<accession>A0A110B5R5</accession>
<dbReference type="EMBL" id="AP017313">
    <property type="protein sequence ID" value="BAU54658.1"/>
    <property type="molecule type" value="Genomic_DNA"/>
</dbReference>
<evidence type="ECO:0000313" key="1">
    <source>
        <dbReference type="EMBL" id="BAU54658.1"/>
    </source>
</evidence>
<dbReference type="KEGG" id="mgot:MgSA37_02836"/>
<evidence type="ECO:0000313" key="2">
    <source>
        <dbReference type="Proteomes" id="UP000218263"/>
    </source>
</evidence>
<dbReference type="InterPro" id="IPR009061">
    <property type="entry name" value="DNA-bd_dom_put_sf"/>
</dbReference>
<dbReference type="AlphaFoldDB" id="A0A110B5R5"/>
<dbReference type="OrthoDB" id="798073at2"/>